<comment type="caution">
    <text evidence="1">The sequence shown here is derived from an EMBL/GenBank/DDBJ whole genome shotgun (WGS) entry which is preliminary data.</text>
</comment>
<sequence>MPSSSNTSPSAWGLKHARNQDDILEGTSQYHFRRTSQLMTYSISNNSQKEAIIAGSPNGFVWSACHAFNEGVHLVIRPDDVWLAIVQQLSICCCPHQTNRAMTEKDFDVAMIRPKDIRSPSALNQEMDYLVARNCLTVQEKDNFLPDFTTTRLEDKTVAAILLLGKANTEKLDHNLRFGRNDGIPSISLLGEAKDWVTILEKLDRFNDENVRLFVNNIKPIIKLFHYAARVPRSKKATEFFATMVRKTPPNDNDDKLVTGWITAFCYFDSEGQIRRTSNKYDAFPGRNAHFNVPTNTHAVEQNEQDDMVYQPISLDDIPAGTASMPLLLLNGKNTHNCTILGGSISIESLISQRGSRGYKSMTGWILCVDKKVKRSRKRTDFVYDSNSRVLMGMESVAREIGRCTRPVLT</sequence>
<evidence type="ECO:0000313" key="1">
    <source>
        <dbReference type="EMBL" id="RGP80265.1"/>
    </source>
</evidence>
<protein>
    <submittedName>
        <fullName evidence="1">Uncharacterized protein</fullName>
    </submittedName>
</protein>
<name>A0A395T7S7_9HYPO</name>
<dbReference type="InterPro" id="IPR025533">
    <property type="entry name" value="DUF4419"/>
</dbReference>
<proteinExistence type="predicted"/>
<reference evidence="1 2" key="1">
    <citation type="journal article" date="2018" name="PLoS Pathog.">
        <title>Evolution of structural diversity of trichothecenes, a family of toxins produced by plant pathogenic and entomopathogenic fungi.</title>
        <authorList>
            <person name="Proctor R.H."/>
            <person name="McCormick S.P."/>
            <person name="Kim H.S."/>
            <person name="Cardoza R.E."/>
            <person name="Stanley A.M."/>
            <person name="Lindo L."/>
            <person name="Kelly A."/>
            <person name="Brown D.W."/>
            <person name="Lee T."/>
            <person name="Vaughan M.M."/>
            <person name="Alexander N.J."/>
            <person name="Busman M."/>
            <person name="Gutierrez S."/>
        </authorList>
    </citation>
    <scope>NUCLEOTIDE SEQUENCE [LARGE SCALE GENOMIC DNA]</scope>
    <source>
        <strain evidence="1 2">NRRL 20695</strain>
    </source>
</reference>
<organism evidence="1 2">
    <name type="scientific">Fusarium longipes</name>
    <dbReference type="NCBI Taxonomy" id="694270"/>
    <lineage>
        <taxon>Eukaryota</taxon>
        <taxon>Fungi</taxon>
        <taxon>Dikarya</taxon>
        <taxon>Ascomycota</taxon>
        <taxon>Pezizomycotina</taxon>
        <taxon>Sordariomycetes</taxon>
        <taxon>Hypocreomycetidae</taxon>
        <taxon>Hypocreales</taxon>
        <taxon>Nectriaceae</taxon>
        <taxon>Fusarium</taxon>
    </lineage>
</organism>
<accession>A0A395T7S7</accession>
<dbReference type="PANTHER" id="PTHR31252">
    <property type="entry name" value="DUF4419 DOMAIN-CONTAINING PROTEIN"/>
    <property type="match status" value="1"/>
</dbReference>
<dbReference type="PANTHER" id="PTHR31252:SF11">
    <property type="entry name" value="DUF4419 DOMAIN-CONTAINING PROTEIN"/>
    <property type="match status" value="1"/>
</dbReference>
<dbReference type="OrthoDB" id="9978173at2759"/>
<evidence type="ECO:0000313" key="2">
    <source>
        <dbReference type="Proteomes" id="UP000266234"/>
    </source>
</evidence>
<dbReference type="AlphaFoldDB" id="A0A395T7S7"/>
<gene>
    <name evidence="1" type="ORF">FLONG3_1566</name>
</gene>
<dbReference type="Pfam" id="PF14388">
    <property type="entry name" value="DUF4419"/>
    <property type="match status" value="1"/>
</dbReference>
<dbReference type="Proteomes" id="UP000266234">
    <property type="component" value="Unassembled WGS sequence"/>
</dbReference>
<keyword evidence="2" id="KW-1185">Reference proteome</keyword>
<dbReference type="EMBL" id="PXOG01000033">
    <property type="protein sequence ID" value="RGP80265.1"/>
    <property type="molecule type" value="Genomic_DNA"/>
</dbReference>